<proteinExistence type="inferred from homology"/>
<keyword evidence="3" id="KW-0808">Transferase</keyword>
<reference evidence="8" key="1">
    <citation type="journal article" date="2014" name="Int. J. Syst. Evol. Microbiol.">
        <title>Complete genome of a new Firmicutes species belonging to the dominant human colonic microbiota ('Ruminococcus bicirculans') reveals two chromosomes and a selective capacity to utilize plant glucans.</title>
        <authorList>
            <consortium name="NISC Comparative Sequencing Program"/>
            <person name="Wegmann U."/>
            <person name="Louis P."/>
            <person name="Goesmann A."/>
            <person name="Henrissat B."/>
            <person name="Duncan S.H."/>
            <person name="Flint H.J."/>
        </authorList>
    </citation>
    <scope>NUCLEOTIDE SEQUENCE</scope>
    <source>
        <strain evidence="8">NBRC 107169</strain>
    </source>
</reference>
<evidence type="ECO:0000256" key="6">
    <source>
        <dbReference type="SAM" id="MobiDB-lite"/>
    </source>
</evidence>
<dbReference type="Gene3D" id="3.40.1280.10">
    <property type="match status" value="1"/>
</dbReference>
<accession>A0ABQ5UU41</accession>
<evidence type="ECO:0000313" key="8">
    <source>
        <dbReference type="EMBL" id="GLQ18799.1"/>
    </source>
</evidence>
<comment type="catalytic activity">
    <reaction evidence="5">
        <text>uridine(32) in tRNA + S-adenosyl-L-methionine = 2'-O-methyluridine(32) in tRNA + S-adenosyl-L-homocysteine + H(+)</text>
        <dbReference type="Rhea" id="RHEA:42936"/>
        <dbReference type="Rhea" id="RHEA-COMP:10107"/>
        <dbReference type="Rhea" id="RHEA-COMP:10290"/>
        <dbReference type="ChEBI" id="CHEBI:15378"/>
        <dbReference type="ChEBI" id="CHEBI:57856"/>
        <dbReference type="ChEBI" id="CHEBI:59789"/>
        <dbReference type="ChEBI" id="CHEBI:65315"/>
        <dbReference type="ChEBI" id="CHEBI:74478"/>
        <dbReference type="EC" id="2.1.1.200"/>
    </reaction>
</comment>
<protein>
    <recommendedName>
        <fullName evidence="5">tRNA (cytidine/uridine-2'-O-)-methyltransferase TrmJ</fullName>
        <ecNumber evidence="5">2.1.1.200</ecNumber>
    </recommendedName>
    <alternativeName>
        <fullName evidence="5">tRNA (cytidine(32)/uridine(32)-2'-O)-methyltransferase</fullName>
    </alternativeName>
    <alternativeName>
        <fullName evidence="5">tRNA Cm32/Um32 methyltransferase</fullName>
    </alternativeName>
</protein>
<keyword evidence="4 5" id="KW-0949">S-adenosyl-L-methionine</keyword>
<reference evidence="8" key="2">
    <citation type="submission" date="2023-01" db="EMBL/GenBank/DDBJ databases">
        <title>Draft genome sequence of Maritalea porphyrae strain NBRC 107169.</title>
        <authorList>
            <person name="Sun Q."/>
            <person name="Mori K."/>
        </authorList>
    </citation>
    <scope>NUCLEOTIDE SEQUENCE</scope>
    <source>
        <strain evidence="8">NBRC 107169</strain>
    </source>
</reference>
<organism evidence="8 9">
    <name type="scientific">Maritalea porphyrae</name>
    <dbReference type="NCBI Taxonomy" id="880732"/>
    <lineage>
        <taxon>Bacteria</taxon>
        <taxon>Pseudomonadati</taxon>
        <taxon>Pseudomonadota</taxon>
        <taxon>Alphaproteobacteria</taxon>
        <taxon>Hyphomicrobiales</taxon>
        <taxon>Devosiaceae</taxon>
        <taxon>Maritalea</taxon>
    </lineage>
</organism>
<dbReference type="Pfam" id="PF00588">
    <property type="entry name" value="SpoU_methylase"/>
    <property type="match status" value="1"/>
</dbReference>
<comment type="subcellular location">
    <subcellularLocation>
        <location evidence="5">Cytoplasm</location>
    </subcellularLocation>
</comment>
<keyword evidence="5" id="KW-0819">tRNA processing</keyword>
<comment type="subunit">
    <text evidence="5">Homodimer.</text>
</comment>
<dbReference type="EMBL" id="BSNI01000002">
    <property type="protein sequence ID" value="GLQ18799.1"/>
    <property type="molecule type" value="Genomic_DNA"/>
</dbReference>
<comment type="similarity">
    <text evidence="1">Belongs to the class IV-like SAM-binding methyltransferase superfamily. RNA methyltransferase TrmH family.</text>
</comment>
<evidence type="ECO:0000256" key="2">
    <source>
        <dbReference type="ARBA" id="ARBA00022603"/>
    </source>
</evidence>
<evidence type="ECO:0000256" key="5">
    <source>
        <dbReference type="RuleBase" id="RU362024"/>
    </source>
</evidence>
<dbReference type="PIRSF" id="PIRSF004808">
    <property type="entry name" value="LasT"/>
    <property type="match status" value="1"/>
</dbReference>
<dbReference type="Gene3D" id="1.10.8.590">
    <property type="match status" value="1"/>
</dbReference>
<evidence type="ECO:0000256" key="4">
    <source>
        <dbReference type="ARBA" id="ARBA00022691"/>
    </source>
</evidence>
<comment type="function">
    <text evidence="5">Catalyzes the formation of 2'O-methylated cytidine (Cm32) or 2'O-methylated uridine (Um32) at position 32 in tRNA.</text>
</comment>
<keyword evidence="5" id="KW-0963">Cytoplasm</keyword>
<dbReference type="PANTHER" id="PTHR42786:SF7">
    <property type="entry name" value="TRNA_RRNA METHYLTRANSFERASE SPOU TYPE DOMAIN-CONTAINING PROTEIN"/>
    <property type="match status" value="1"/>
</dbReference>
<dbReference type="EC" id="2.1.1.200" evidence="5"/>
<dbReference type="InterPro" id="IPR001537">
    <property type="entry name" value="SpoU_MeTrfase"/>
</dbReference>
<dbReference type="InterPro" id="IPR004384">
    <property type="entry name" value="RNA_MeTrfase_TrmJ/LasT"/>
</dbReference>
<keyword evidence="2 5" id="KW-0489">Methyltransferase</keyword>
<gene>
    <name evidence="8" type="primary">lasT</name>
    <name evidence="5" type="synonym">trmJ</name>
    <name evidence="8" type="ORF">GCM10007879_30480</name>
</gene>
<dbReference type="Proteomes" id="UP001161405">
    <property type="component" value="Unassembled WGS sequence"/>
</dbReference>
<comment type="caution">
    <text evidence="8">The sequence shown here is derived from an EMBL/GenBank/DDBJ whole genome shotgun (WGS) entry which is preliminary data.</text>
</comment>
<feature type="region of interest" description="Disordered" evidence="6">
    <location>
        <begin position="249"/>
        <end position="271"/>
    </location>
</feature>
<dbReference type="SUPFAM" id="SSF75217">
    <property type="entry name" value="alpha/beta knot"/>
    <property type="match status" value="1"/>
</dbReference>
<evidence type="ECO:0000256" key="1">
    <source>
        <dbReference type="ARBA" id="ARBA00007228"/>
    </source>
</evidence>
<keyword evidence="9" id="KW-1185">Reference proteome</keyword>
<feature type="domain" description="tRNA/rRNA methyltransferase SpoU type" evidence="7">
    <location>
        <begin position="17"/>
        <end position="167"/>
    </location>
</feature>
<sequence length="271" mass="30061">MAGTDSTKGLELKAGPAIILCEPQLGENIGTAARAMANFGLWDMRIVNPRDGWPSDKARAAASKADHVIDRVQVFDTVEEAIADLTRCYATTARSRDMYKPVIGPDVAADEMVAPIKNGEKVGILFGRERWGLNNDEVALCDKIVTLPVEPAFASLNIAQAVLVLAYEWRRAFNGADSLPFEGPEEQPATREDLVGLMLHLEEALDRVNFFKTPGKRPSMVANLRAMFARAKMNVQEVRTFRGVVAALDRRHERPNPKRDQSKYKQKKDAE</sequence>
<dbReference type="NCBIfam" id="TIGR00050">
    <property type="entry name" value="rRNA_methyl_1"/>
    <property type="match status" value="1"/>
</dbReference>
<dbReference type="PANTHER" id="PTHR42786">
    <property type="entry name" value="TRNA/RRNA METHYLTRANSFERASE"/>
    <property type="match status" value="1"/>
</dbReference>
<evidence type="ECO:0000313" key="9">
    <source>
        <dbReference type="Proteomes" id="UP001161405"/>
    </source>
</evidence>
<comment type="catalytic activity">
    <reaction evidence="5">
        <text>cytidine(32) in tRNA + S-adenosyl-L-methionine = 2'-O-methylcytidine(32) in tRNA + S-adenosyl-L-homocysteine + H(+)</text>
        <dbReference type="Rhea" id="RHEA:42932"/>
        <dbReference type="Rhea" id="RHEA-COMP:10288"/>
        <dbReference type="Rhea" id="RHEA-COMP:10289"/>
        <dbReference type="ChEBI" id="CHEBI:15378"/>
        <dbReference type="ChEBI" id="CHEBI:57856"/>
        <dbReference type="ChEBI" id="CHEBI:59789"/>
        <dbReference type="ChEBI" id="CHEBI:74495"/>
        <dbReference type="ChEBI" id="CHEBI:82748"/>
        <dbReference type="EC" id="2.1.1.200"/>
    </reaction>
</comment>
<name>A0ABQ5UU41_9HYPH</name>
<dbReference type="InterPro" id="IPR029028">
    <property type="entry name" value="Alpha/beta_knot_MTases"/>
</dbReference>
<evidence type="ECO:0000256" key="3">
    <source>
        <dbReference type="ARBA" id="ARBA00022679"/>
    </source>
</evidence>
<dbReference type="CDD" id="cd18093">
    <property type="entry name" value="SpoU-like_TrmJ"/>
    <property type="match status" value="1"/>
</dbReference>
<dbReference type="RefSeq" id="WP_284365876.1">
    <property type="nucleotide sequence ID" value="NZ_BSNI01000002.1"/>
</dbReference>
<evidence type="ECO:0000259" key="7">
    <source>
        <dbReference type="Pfam" id="PF00588"/>
    </source>
</evidence>
<dbReference type="InterPro" id="IPR029026">
    <property type="entry name" value="tRNA_m1G_MTases_N"/>
</dbReference>